<dbReference type="Proteomes" id="UP001239111">
    <property type="component" value="Chromosome 2"/>
</dbReference>
<dbReference type="EMBL" id="CM056742">
    <property type="protein sequence ID" value="KAJ8679743.1"/>
    <property type="molecule type" value="Genomic_DNA"/>
</dbReference>
<reference evidence="1" key="1">
    <citation type="submission" date="2023-04" db="EMBL/GenBank/DDBJ databases">
        <title>A chromosome-level genome assembly of the parasitoid wasp Eretmocerus hayati.</title>
        <authorList>
            <person name="Zhong Y."/>
            <person name="Liu S."/>
            <person name="Liu Y."/>
        </authorList>
    </citation>
    <scope>NUCLEOTIDE SEQUENCE</scope>
    <source>
        <strain evidence="1">ZJU_SS_LIU_2023</strain>
    </source>
</reference>
<accession>A0ACC2P9H3</accession>
<organism evidence="1 2">
    <name type="scientific">Eretmocerus hayati</name>
    <dbReference type="NCBI Taxonomy" id="131215"/>
    <lineage>
        <taxon>Eukaryota</taxon>
        <taxon>Metazoa</taxon>
        <taxon>Ecdysozoa</taxon>
        <taxon>Arthropoda</taxon>
        <taxon>Hexapoda</taxon>
        <taxon>Insecta</taxon>
        <taxon>Pterygota</taxon>
        <taxon>Neoptera</taxon>
        <taxon>Endopterygota</taxon>
        <taxon>Hymenoptera</taxon>
        <taxon>Apocrita</taxon>
        <taxon>Proctotrupomorpha</taxon>
        <taxon>Chalcidoidea</taxon>
        <taxon>Aphelinidae</taxon>
        <taxon>Aphelininae</taxon>
        <taxon>Eretmocerus</taxon>
    </lineage>
</organism>
<protein>
    <submittedName>
        <fullName evidence="1">Uncharacterized protein</fullName>
    </submittedName>
</protein>
<name>A0ACC2P9H3_9HYME</name>
<sequence length="550" mass="60673">SGQVKRRSSIGEVELQEIELDPDSGGGGSDGGCCEGESSERRSASTHDVETALKDDNETCAVQTVDLVAGCPRSAAQIKTNDPNLDCDAIIRLPSPTPSGTSSANSMGQRPSSVSLLRPKISLTLRTTKNDKNNNNSSSRTSKSTRHTSPPAKLNNQHQIIVELHREKETNNFDIIRCKERDKENIDRLDKHERNAATIQRLERSDKTDQYTEKDISETICADSGIEKMIDRNCQIIRESKESKEKVKRAISEPNLMNQEQNCGASGRDKHRHRRTKRNHRPKTPSTFGIEIADLDSFLTKASIERPANIPVVLSQSSTLYQTAGGQQAELALPLGTVLNAVFKNQAWLYVQTAHGHEGYVGCESCLPLGVPSPPRDTCSSSGPSGTSSSISSSGRQRASPPCWEDSTDLFPRPLGNQSDPDRLRDTRSECGHRHRSQSRTAVELHRNQQSPTETGNRGLGDRLFLRASTANPRQRLLLVRDDYEAESSDALTVNQGQLIYLVATAEYGTAAGRFDDEISNMRSPDWLWVRDRQGREGLVPTRVAARALL</sequence>
<feature type="non-terminal residue" evidence="1">
    <location>
        <position position="1"/>
    </location>
</feature>
<evidence type="ECO:0000313" key="2">
    <source>
        <dbReference type="Proteomes" id="UP001239111"/>
    </source>
</evidence>
<comment type="caution">
    <text evidence="1">The sequence shown here is derived from an EMBL/GenBank/DDBJ whole genome shotgun (WGS) entry which is preliminary data.</text>
</comment>
<gene>
    <name evidence="1" type="ORF">QAD02_015530</name>
</gene>
<keyword evidence="2" id="KW-1185">Reference proteome</keyword>
<evidence type="ECO:0000313" key="1">
    <source>
        <dbReference type="EMBL" id="KAJ8679743.1"/>
    </source>
</evidence>
<proteinExistence type="predicted"/>